<reference evidence="3" key="1">
    <citation type="submission" date="2025-08" db="UniProtKB">
        <authorList>
            <consortium name="RefSeq"/>
        </authorList>
    </citation>
    <scope>IDENTIFICATION</scope>
    <source>
        <tissue evidence="3">Leaf</tissue>
    </source>
</reference>
<dbReference type="PANTHER" id="PTHR34959:SF4">
    <property type="entry name" value="PROTEIN LAZY 1"/>
    <property type="match status" value="1"/>
</dbReference>
<gene>
    <name evidence="3" type="primary">LOC115729031</name>
</gene>
<name>A0ABM3GV68_9MYRT</name>
<protein>
    <submittedName>
        <fullName evidence="3">Protein LAZY 1-like</fullName>
    </submittedName>
</protein>
<dbReference type="PANTHER" id="PTHR34959">
    <property type="entry name" value="PROTEIN LAZY 1"/>
    <property type="match status" value="1"/>
</dbReference>
<feature type="compositionally biased region" description="Polar residues" evidence="1">
    <location>
        <begin position="224"/>
        <end position="234"/>
    </location>
</feature>
<keyword evidence="2" id="KW-1185">Reference proteome</keyword>
<sequence>MKLLGWMHQKLRQNSIETFRDFAIGNCCACLSAQQPHDEKDLFAIPNFSSRYAPKSSESPAEEYGNSLSCFTSRFEENLESETSTEISELFHGFLAIGTLGSEAAPSEPATPTFAVTLDNMTKEAVEVTEDDLKLINNELEKFLEAESQEEWHKGSSRNSYVSTITLDSPQMEAVEDEGPGDTVIFPLQGYLFGSSVESPETKIEMKKQKASLLQLFQETRKTGGNCSKNSEMGATQVEPTHKSSKHIMKKFLKKLCTSSRPPSLSTGGDATASSLPKKTFHKVLQMFRRKIHPENATNIEEMDKYKAYKSKKAFNNNNSSHKDLIDQDKFNKSSAQGLMSTEREKASVKLQPPEIARATSDDCREHWIKTDADYLVLEL</sequence>
<dbReference type="InterPro" id="IPR038928">
    <property type="entry name" value="LAZY1"/>
</dbReference>
<evidence type="ECO:0000313" key="2">
    <source>
        <dbReference type="Proteomes" id="UP000827889"/>
    </source>
</evidence>
<dbReference type="Proteomes" id="UP000827889">
    <property type="component" value="Chromosome 11"/>
</dbReference>
<proteinExistence type="predicted"/>
<organism evidence="2 3">
    <name type="scientific">Rhodamnia argentea</name>
    <dbReference type="NCBI Taxonomy" id="178133"/>
    <lineage>
        <taxon>Eukaryota</taxon>
        <taxon>Viridiplantae</taxon>
        <taxon>Streptophyta</taxon>
        <taxon>Embryophyta</taxon>
        <taxon>Tracheophyta</taxon>
        <taxon>Spermatophyta</taxon>
        <taxon>Magnoliopsida</taxon>
        <taxon>eudicotyledons</taxon>
        <taxon>Gunneridae</taxon>
        <taxon>Pentapetalae</taxon>
        <taxon>rosids</taxon>
        <taxon>malvids</taxon>
        <taxon>Myrtales</taxon>
        <taxon>Myrtaceae</taxon>
        <taxon>Myrtoideae</taxon>
        <taxon>Myrteae</taxon>
        <taxon>Australasian group</taxon>
        <taxon>Rhodamnia</taxon>
    </lineage>
</organism>
<dbReference type="GeneID" id="115729031"/>
<evidence type="ECO:0000256" key="1">
    <source>
        <dbReference type="SAM" id="MobiDB-lite"/>
    </source>
</evidence>
<feature type="region of interest" description="Disordered" evidence="1">
    <location>
        <begin position="224"/>
        <end position="245"/>
    </location>
</feature>
<dbReference type="RefSeq" id="XP_048128237.1">
    <property type="nucleotide sequence ID" value="XM_048272280.1"/>
</dbReference>
<accession>A0ABM3GV68</accession>
<evidence type="ECO:0000313" key="3">
    <source>
        <dbReference type="RefSeq" id="XP_048128237.1"/>
    </source>
</evidence>